<dbReference type="AlphaFoldDB" id="A4BR51"/>
<protein>
    <submittedName>
        <fullName evidence="2">Putative transposase</fullName>
    </submittedName>
</protein>
<accession>A4BR51</accession>
<evidence type="ECO:0000259" key="1">
    <source>
        <dbReference type="Pfam" id="PF13808"/>
    </source>
</evidence>
<dbReference type="Pfam" id="PF13808">
    <property type="entry name" value="DDE_Tnp_1_assoc"/>
    <property type="match status" value="1"/>
</dbReference>
<evidence type="ECO:0000313" key="2">
    <source>
        <dbReference type="EMBL" id="EAR22051.1"/>
    </source>
</evidence>
<dbReference type="InterPro" id="IPR032806">
    <property type="entry name" value="YbfD_N"/>
</dbReference>
<dbReference type="RefSeq" id="WP_005000714.1">
    <property type="nucleotide sequence ID" value="NZ_CH672427.1"/>
</dbReference>
<keyword evidence="3" id="KW-1185">Reference proteome</keyword>
<proteinExistence type="predicted"/>
<dbReference type="EMBL" id="AAOF01000005">
    <property type="protein sequence ID" value="EAR22051.1"/>
    <property type="molecule type" value="Genomic_DNA"/>
</dbReference>
<sequence>MALSATQMRSLPQYFTDLPDPHRAEGRRHRLPVVLTLAAGASLCGMQGYKSMAEWASSLAQAARRRFGCRRVNGHYLVPSLYVIRDCLVRLGPEALDRRLQAWQAAQLNSEEALAMDGKIMKGGVDHTGAQTHIVSLIGHESKHCVAQKKSAR</sequence>
<dbReference type="HOGENOM" id="CLU_1711312_0_0_6"/>
<organism evidence="2 3">
    <name type="scientific">Nitrococcus mobilis Nb-231</name>
    <dbReference type="NCBI Taxonomy" id="314278"/>
    <lineage>
        <taxon>Bacteria</taxon>
        <taxon>Pseudomonadati</taxon>
        <taxon>Pseudomonadota</taxon>
        <taxon>Gammaproteobacteria</taxon>
        <taxon>Chromatiales</taxon>
        <taxon>Ectothiorhodospiraceae</taxon>
        <taxon>Nitrococcus</taxon>
    </lineage>
</organism>
<dbReference type="eggNOG" id="COG5433">
    <property type="taxonomic scope" value="Bacteria"/>
</dbReference>
<dbReference type="Proteomes" id="UP000003374">
    <property type="component" value="Unassembled WGS sequence"/>
</dbReference>
<name>A4BR51_9GAMM</name>
<gene>
    <name evidence="2" type="ORF">NB231_06671</name>
</gene>
<evidence type="ECO:0000313" key="3">
    <source>
        <dbReference type="Proteomes" id="UP000003374"/>
    </source>
</evidence>
<feature type="domain" description="H repeat-associated protein N-terminal" evidence="1">
    <location>
        <begin position="13"/>
        <end position="103"/>
    </location>
</feature>
<comment type="caution">
    <text evidence="2">The sequence shown here is derived from an EMBL/GenBank/DDBJ whole genome shotgun (WGS) entry which is preliminary data.</text>
</comment>
<dbReference type="STRING" id="314278.NB231_06671"/>
<reference evidence="2 3" key="1">
    <citation type="submission" date="2006-02" db="EMBL/GenBank/DDBJ databases">
        <authorList>
            <person name="Waterbury J."/>
            <person name="Ferriera S."/>
            <person name="Johnson J."/>
            <person name="Kravitz S."/>
            <person name="Halpern A."/>
            <person name="Remington K."/>
            <person name="Beeson K."/>
            <person name="Tran B."/>
            <person name="Rogers Y.-H."/>
            <person name="Friedman R."/>
            <person name="Venter J.C."/>
        </authorList>
    </citation>
    <scope>NUCLEOTIDE SEQUENCE [LARGE SCALE GENOMIC DNA]</scope>
    <source>
        <strain evidence="2 3">Nb-231</strain>
    </source>
</reference>